<reference evidence="4" key="1">
    <citation type="journal article" date="2014" name="FEMS Microbiol. Lett.">
        <title>Draft Genomic DNA Sequence of the Facultatively Methylotrophic Bacterium Acidomonas methanolica type strain MB58.</title>
        <authorList>
            <person name="Higashiura N."/>
            <person name="Hadano H."/>
            <person name="Hirakawa H."/>
            <person name="Matsutani M."/>
            <person name="Takabe S."/>
            <person name="Matsushita K."/>
            <person name="Azuma Y."/>
        </authorList>
    </citation>
    <scope>NUCLEOTIDE SEQUENCE [LARGE SCALE GENOMIC DNA]</scope>
    <source>
        <strain evidence="4">MB58</strain>
    </source>
</reference>
<proteinExistence type="inferred from homology"/>
<name>A0A023D7C2_ACIMT</name>
<sequence>MKRLGFAPAARADLLDIALYIAEDNPERAMSFVAELEAKAAVAAEHPASFPARDEISPGLRVIVHGRYLLFFRELVDEVRIVRVLHGARDLPPIFDS</sequence>
<protein>
    <submittedName>
        <fullName evidence="3">Plasmid stabilization protein</fullName>
    </submittedName>
</protein>
<dbReference type="OrthoDB" id="8369899at2"/>
<evidence type="ECO:0000256" key="2">
    <source>
        <dbReference type="ARBA" id="ARBA00022649"/>
    </source>
</evidence>
<dbReference type="EMBL" id="BAND01000071">
    <property type="protein sequence ID" value="GAJ29625.1"/>
    <property type="molecule type" value="Genomic_DNA"/>
</dbReference>
<keyword evidence="2" id="KW-1277">Toxin-antitoxin system</keyword>
<accession>A0A023D7C2</accession>
<comment type="caution">
    <text evidence="3">The sequence shown here is derived from an EMBL/GenBank/DDBJ whole genome shotgun (WGS) entry which is preliminary data.</text>
</comment>
<dbReference type="InterPro" id="IPR035093">
    <property type="entry name" value="RelE/ParE_toxin_dom_sf"/>
</dbReference>
<evidence type="ECO:0000256" key="1">
    <source>
        <dbReference type="ARBA" id="ARBA00006226"/>
    </source>
</evidence>
<keyword evidence="4" id="KW-1185">Reference proteome</keyword>
<reference evidence="3 4" key="2">
    <citation type="journal article" date="2014" name="FEMS Microbiol. Lett.">
        <title>Draft genomic DNA sequence of the facultatively methylotrophic bacterium Acidomonas methanolica type strain MB58.</title>
        <authorList>
            <person name="Higashiura N."/>
            <person name="Hadano H."/>
            <person name="Hirakawa H."/>
            <person name="Matsutani M."/>
            <person name="Takabe S."/>
            <person name="Matsushita K."/>
            <person name="Azuma Y."/>
        </authorList>
    </citation>
    <scope>NUCLEOTIDE SEQUENCE [LARGE SCALE GENOMIC DNA]</scope>
    <source>
        <strain evidence="3 4">MB58</strain>
    </source>
</reference>
<organism evidence="3 4">
    <name type="scientific">Acidomonas methanolica NBRC 104435</name>
    <dbReference type="NCBI Taxonomy" id="1231351"/>
    <lineage>
        <taxon>Bacteria</taxon>
        <taxon>Pseudomonadati</taxon>
        <taxon>Pseudomonadota</taxon>
        <taxon>Alphaproteobacteria</taxon>
        <taxon>Acetobacterales</taxon>
        <taxon>Acetobacteraceae</taxon>
        <taxon>Acidomonas</taxon>
    </lineage>
</organism>
<dbReference type="PANTHER" id="PTHR33755:SF6">
    <property type="entry name" value="PLASMID STABILIZATION SYSTEM PROTEIN"/>
    <property type="match status" value="1"/>
</dbReference>
<comment type="similarity">
    <text evidence="1">Belongs to the RelE toxin family.</text>
</comment>
<dbReference type="Gene3D" id="3.30.2310.20">
    <property type="entry name" value="RelE-like"/>
    <property type="match status" value="1"/>
</dbReference>
<dbReference type="Pfam" id="PF05016">
    <property type="entry name" value="ParE_toxin"/>
    <property type="match status" value="1"/>
</dbReference>
<dbReference type="RefSeq" id="WP_042059790.1">
    <property type="nucleotide sequence ID" value="NZ_BAND01000071.1"/>
</dbReference>
<evidence type="ECO:0000313" key="3">
    <source>
        <dbReference type="EMBL" id="GAJ29625.1"/>
    </source>
</evidence>
<dbReference type="InterPro" id="IPR007712">
    <property type="entry name" value="RelE/ParE_toxin"/>
</dbReference>
<gene>
    <name evidence="3" type="ORF">Amme_071_005</name>
</gene>
<evidence type="ECO:0000313" key="4">
    <source>
        <dbReference type="Proteomes" id="UP000019760"/>
    </source>
</evidence>
<dbReference type="AlphaFoldDB" id="A0A023D7C2"/>
<dbReference type="PANTHER" id="PTHR33755">
    <property type="entry name" value="TOXIN PARE1-RELATED"/>
    <property type="match status" value="1"/>
</dbReference>
<dbReference type="Proteomes" id="UP000019760">
    <property type="component" value="Unassembled WGS sequence"/>
</dbReference>
<dbReference type="InterPro" id="IPR051803">
    <property type="entry name" value="TA_system_RelE-like_toxin"/>
</dbReference>